<reference evidence="4 5" key="1">
    <citation type="journal article" date="2018" name="IMA Fungus">
        <title>IMA Genome-F 9: Draft genome sequence of Annulohypoxylon stygium, Aspergillus mulundensis, Berkeleyomyces basicola (syn. Thielaviopsis basicola), Ceratocystis smalleyi, two Cercospora beticola strains, Coleophoma cylindrospora, Fusarium fracticaudum, Phialophora cf. hyalina, and Morchella septimelata.</title>
        <authorList>
            <person name="Wingfield B.D."/>
            <person name="Bills G.F."/>
            <person name="Dong Y."/>
            <person name="Huang W."/>
            <person name="Nel W.J."/>
            <person name="Swalarsk-Parry B.S."/>
            <person name="Vaghefi N."/>
            <person name="Wilken P.M."/>
            <person name="An Z."/>
            <person name="de Beer Z.W."/>
            <person name="De Vos L."/>
            <person name="Chen L."/>
            <person name="Duong T.A."/>
            <person name="Gao Y."/>
            <person name="Hammerbacher A."/>
            <person name="Kikkert J.R."/>
            <person name="Li Y."/>
            <person name="Li H."/>
            <person name="Li K."/>
            <person name="Li Q."/>
            <person name="Liu X."/>
            <person name="Ma X."/>
            <person name="Naidoo K."/>
            <person name="Pethybridge S.J."/>
            <person name="Sun J."/>
            <person name="Steenkamp E.T."/>
            <person name="van der Nest M.A."/>
            <person name="van Wyk S."/>
            <person name="Wingfield M.J."/>
            <person name="Xiong C."/>
            <person name="Yue Q."/>
            <person name="Zhang X."/>
        </authorList>
    </citation>
    <scope>NUCLEOTIDE SEQUENCE [LARGE SCALE GENOMIC DNA]</scope>
    <source>
        <strain evidence="4 5">BP5796</strain>
    </source>
</reference>
<dbReference type="InterPro" id="IPR005814">
    <property type="entry name" value="Aminotrans_3"/>
</dbReference>
<evidence type="ECO:0000256" key="2">
    <source>
        <dbReference type="ARBA" id="ARBA00022898"/>
    </source>
</evidence>
<evidence type="ECO:0000256" key="1">
    <source>
        <dbReference type="ARBA" id="ARBA00001933"/>
    </source>
</evidence>
<dbReference type="Gene3D" id="3.90.1150.10">
    <property type="entry name" value="Aspartate Aminotransferase, domain 1"/>
    <property type="match status" value="2"/>
</dbReference>
<dbReference type="Gene3D" id="3.40.640.10">
    <property type="entry name" value="Type I PLP-dependent aspartate aminotransferase-like (Major domain)"/>
    <property type="match status" value="1"/>
</dbReference>
<keyword evidence="2" id="KW-0663">Pyridoxal phosphate</keyword>
<feature type="region of interest" description="Disordered" evidence="3">
    <location>
        <begin position="1"/>
        <end position="43"/>
    </location>
</feature>
<dbReference type="InterPro" id="IPR015421">
    <property type="entry name" value="PyrdxlP-dep_Trfase_major"/>
</dbReference>
<name>A0A3D8RNZ3_9HELO</name>
<dbReference type="PANTHER" id="PTHR43713:SF3">
    <property type="entry name" value="GLUTAMATE-1-SEMIALDEHYDE 2,1-AMINOMUTASE 1, CHLOROPLASTIC-RELATED"/>
    <property type="match status" value="1"/>
</dbReference>
<dbReference type="GO" id="GO:0030170">
    <property type="term" value="F:pyridoxal phosphate binding"/>
    <property type="evidence" value="ECO:0007669"/>
    <property type="project" value="InterPro"/>
</dbReference>
<proteinExistence type="predicted"/>
<protein>
    <submittedName>
        <fullName evidence="4">Putative acetylornithine aminotransferase-1</fullName>
    </submittedName>
</protein>
<evidence type="ECO:0000313" key="4">
    <source>
        <dbReference type="EMBL" id="RDW75787.1"/>
    </source>
</evidence>
<feature type="region of interest" description="Disordered" evidence="3">
    <location>
        <begin position="397"/>
        <end position="431"/>
    </location>
</feature>
<dbReference type="Proteomes" id="UP000256328">
    <property type="component" value="Unassembled WGS sequence"/>
</dbReference>
<sequence length="593" mass="63529">MFALPPRQPFAISIPIRSPPSQSQRQFQSQREEIRSPKSSASPFDPLSAALATAQAKYTLANAKSLAAHNEACGSLPGGNTRTVLHASPFPITFVHGEGCDLTSLDGEKYVDFLSEFTAGIYGHSHPAISAAITEALASGWNFGGPNCYERSLAAKVCKRFAPSGIELVRFTNSGTEANTMAIAAAVAFTGRKKVLVFRNGYHGGTLTFPASLNEQCNTNLPHEFVVAPYNDIEGTKAQLATLPKDSLAAVMVELVQGSGGAIPGTDEFLKFLDMVAHSMGALFIIDEVMTSRLAYHGLTATLGLNPDLVTLGKWVGGGMTFGAFGGKKNGGVMSLFDPRGGILSHSGTFNNNIVTMAAGDAGIDLVTEEHIQRLNRLGDFIKESIGKILEMHEIFPPSTTDSTHSSRENNELESPFTGIPSPAATSSTGSIESFTKTAAKPGMWVSGRGSMLGIHFSGESEGSLKSLFWHHLLEDGIYIAQRGFISLNMSIQEAHAQKLVDSVEAFAIKPPYSSVSRWRIKRMWEAVQRLYRQSQLPSSASRNKRPTSTRQSHSLNSSPDKSASDPGRQSRAGEKVTIMSSISQAVSASAEI</sequence>
<gene>
    <name evidence="4" type="ORF">BP5796_06608</name>
</gene>
<evidence type="ECO:0000256" key="3">
    <source>
        <dbReference type="SAM" id="MobiDB-lite"/>
    </source>
</evidence>
<dbReference type="Pfam" id="PF00202">
    <property type="entry name" value="Aminotran_3"/>
    <property type="match status" value="1"/>
</dbReference>
<dbReference type="PANTHER" id="PTHR43713">
    <property type="entry name" value="GLUTAMATE-1-SEMIALDEHYDE 2,1-AMINOMUTASE"/>
    <property type="match status" value="1"/>
</dbReference>
<dbReference type="OrthoDB" id="425114at2759"/>
<keyword evidence="4" id="KW-0032">Aminotransferase</keyword>
<comment type="cofactor">
    <cofactor evidence="1">
        <name>pyridoxal 5'-phosphate</name>
        <dbReference type="ChEBI" id="CHEBI:597326"/>
    </cofactor>
</comment>
<keyword evidence="5" id="KW-1185">Reference proteome</keyword>
<dbReference type="InterPro" id="IPR015424">
    <property type="entry name" value="PyrdxlP-dep_Trfase"/>
</dbReference>
<dbReference type="GO" id="GO:0008483">
    <property type="term" value="F:transaminase activity"/>
    <property type="evidence" value="ECO:0007669"/>
    <property type="project" value="UniProtKB-KW"/>
</dbReference>
<keyword evidence="4" id="KW-0808">Transferase</keyword>
<dbReference type="SUPFAM" id="SSF53383">
    <property type="entry name" value="PLP-dependent transferases"/>
    <property type="match status" value="1"/>
</dbReference>
<feature type="compositionally biased region" description="Polar residues" evidence="3">
    <location>
        <begin position="549"/>
        <end position="562"/>
    </location>
</feature>
<accession>A0A3D8RNZ3</accession>
<dbReference type="InterPro" id="IPR015422">
    <property type="entry name" value="PyrdxlP-dep_Trfase_small"/>
</dbReference>
<feature type="compositionally biased region" description="Low complexity" evidence="3">
    <location>
        <begin position="9"/>
        <end position="29"/>
    </location>
</feature>
<dbReference type="EMBL" id="PDLN01000009">
    <property type="protein sequence ID" value="RDW75787.1"/>
    <property type="molecule type" value="Genomic_DNA"/>
</dbReference>
<dbReference type="AlphaFoldDB" id="A0A3D8RNZ3"/>
<comment type="caution">
    <text evidence="4">The sequence shown here is derived from an EMBL/GenBank/DDBJ whole genome shotgun (WGS) entry which is preliminary data.</text>
</comment>
<organism evidence="4 5">
    <name type="scientific">Coleophoma crateriformis</name>
    <dbReference type="NCBI Taxonomy" id="565419"/>
    <lineage>
        <taxon>Eukaryota</taxon>
        <taxon>Fungi</taxon>
        <taxon>Dikarya</taxon>
        <taxon>Ascomycota</taxon>
        <taxon>Pezizomycotina</taxon>
        <taxon>Leotiomycetes</taxon>
        <taxon>Helotiales</taxon>
        <taxon>Dermateaceae</taxon>
        <taxon>Coleophoma</taxon>
    </lineage>
</organism>
<evidence type="ECO:0000313" key="5">
    <source>
        <dbReference type="Proteomes" id="UP000256328"/>
    </source>
</evidence>
<feature type="region of interest" description="Disordered" evidence="3">
    <location>
        <begin position="536"/>
        <end position="579"/>
    </location>
</feature>